<name>A0ABW2C3W1_9PSEU</name>
<evidence type="ECO:0000313" key="1">
    <source>
        <dbReference type="EMBL" id="MFC6869464.1"/>
    </source>
</evidence>
<comment type="caution">
    <text evidence="1">The sequence shown here is derived from an EMBL/GenBank/DDBJ whole genome shotgun (WGS) entry which is preliminary data.</text>
</comment>
<protein>
    <submittedName>
        <fullName evidence="1">Uncharacterized protein</fullName>
    </submittedName>
</protein>
<organism evidence="1 2">
    <name type="scientific">Haloechinothrix salitolerans</name>
    <dbReference type="NCBI Taxonomy" id="926830"/>
    <lineage>
        <taxon>Bacteria</taxon>
        <taxon>Bacillati</taxon>
        <taxon>Actinomycetota</taxon>
        <taxon>Actinomycetes</taxon>
        <taxon>Pseudonocardiales</taxon>
        <taxon>Pseudonocardiaceae</taxon>
        <taxon>Haloechinothrix</taxon>
    </lineage>
</organism>
<dbReference type="EMBL" id="JBHSXX010000001">
    <property type="protein sequence ID" value="MFC6869464.1"/>
    <property type="molecule type" value="Genomic_DNA"/>
</dbReference>
<reference evidence="2" key="1">
    <citation type="journal article" date="2019" name="Int. J. Syst. Evol. Microbiol.">
        <title>The Global Catalogue of Microorganisms (GCM) 10K type strain sequencing project: providing services to taxonomists for standard genome sequencing and annotation.</title>
        <authorList>
            <consortium name="The Broad Institute Genomics Platform"/>
            <consortium name="The Broad Institute Genome Sequencing Center for Infectious Disease"/>
            <person name="Wu L."/>
            <person name="Ma J."/>
        </authorList>
    </citation>
    <scope>NUCLEOTIDE SEQUENCE [LARGE SCALE GENOMIC DNA]</scope>
    <source>
        <strain evidence="2">KCTC 32255</strain>
    </source>
</reference>
<gene>
    <name evidence="1" type="ORF">ACFQGD_20205</name>
</gene>
<sequence>MMSPMPSPQELLNIFGRSSTELEGTWLGLEILCDEAQQFMTDVGKTEATNAEAKAKLARQMEILEESYHVLDAWTELVHAWFVLTTHGPQSVFFDGTPAAMLAGAPDIVRKRWHENT</sequence>
<keyword evidence="2" id="KW-1185">Reference proteome</keyword>
<dbReference type="Proteomes" id="UP001596337">
    <property type="component" value="Unassembled WGS sequence"/>
</dbReference>
<dbReference type="RefSeq" id="WP_345400598.1">
    <property type="nucleotide sequence ID" value="NZ_BAABLA010000101.1"/>
</dbReference>
<evidence type="ECO:0000313" key="2">
    <source>
        <dbReference type="Proteomes" id="UP001596337"/>
    </source>
</evidence>
<proteinExistence type="predicted"/>
<accession>A0ABW2C3W1</accession>